<keyword evidence="2" id="KW-0238">DNA-binding</keyword>
<dbReference type="CDD" id="cd00038">
    <property type="entry name" value="CAP_ED"/>
    <property type="match status" value="1"/>
</dbReference>
<dbReference type="SUPFAM" id="SSF51206">
    <property type="entry name" value="cAMP-binding domain-like"/>
    <property type="match status" value="1"/>
</dbReference>
<organism evidence="6 7">
    <name type="scientific">Dysgonomonas alginatilytica</name>
    <dbReference type="NCBI Taxonomy" id="1605892"/>
    <lineage>
        <taxon>Bacteria</taxon>
        <taxon>Pseudomonadati</taxon>
        <taxon>Bacteroidota</taxon>
        <taxon>Bacteroidia</taxon>
        <taxon>Bacteroidales</taxon>
        <taxon>Dysgonomonadaceae</taxon>
        <taxon>Dysgonomonas</taxon>
    </lineage>
</organism>
<dbReference type="PANTHER" id="PTHR24567">
    <property type="entry name" value="CRP FAMILY TRANSCRIPTIONAL REGULATORY PROTEIN"/>
    <property type="match status" value="1"/>
</dbReference>
<evidence type="ECO:0000313" key="6">
    <source>
        <dbReference type="EMBL" id="PXV69095.1"/>
    </source>
</evidence>
<dbReference type="InterPro" id="IPR050397">
    <property type="entry name" value="Env_Response_Regulators"/>
</dbReference>
<dbReference type="InterPro" id="IPR014710">
    <property type="entry name" value="RmlC-like_jellyroll"/>
</dbReference>
<proteinExistence type="predicted"/>
<dbReference type="InterPro" id="IPR012318">
    <property type="entry name" value="HTH_CRP"/>
</dbReference>
<dbReference type="OrthoDB" id="1116216at2"/>
<dbReference type="GO" id="GO:0005829">
    <property type="term" value="C:cytosol"/>
    <property type="evidence" value="ECO:0007669"/>
    <property type="project" value="TreeGrafter"/>
</dbReference>
<dbReference type="RefSeq" id="WP_110309057.1">
    <property type="nucleotide sequence ID" value="NZ_QICL01000001.1"/>
</dbReference>
<feature type="domain" description="HTH crp-type" evidence="5">
    <location>
        <begin position="148"/>
        <end position="215"/>
    </location>
</feature>
<dbReference type="AlphaFoldDB" id="A0A2V3Q188"/>
<dbReference type="Pfam" id="PF13545">
    <property type="entry name" value="HTH_Crp_2"/>
    <property type="match status" value="1"/>
</dbReference>
<dbReference type="Proteomes" id="UP000247973">
    <property type="component" value="Unassembled WGS sequence"/>
</dbReference>
<dbReference type="InterPro" id="IPR018490">
    <property type="entry name" value="cNMP-bd_dom_sf"/>
</dbReference>
<keyword evidence="7" id="KW-1185">Reference proteome</keyword>
<sequence length="223" mass="25289">MVFEKMTLSPIFIGLTADDIKALLTDINYDIQSFEKGEILAMQDEPCNRLIILIDGYVKAEMADASAKVVKVEDIYAPNPLAVLFLFGKNNRFPVQVTAKEKVSALVIPKTSVLKMLQQNEQVLLNFLNISAMYASMLSKKLHLMSFRTIRQKLAMYFLDLTKPDKTEAELDRTQLALSEYFGVSRPSLARELANMQEDGLIEINKKHIKILNKNKLVQLVSF</sequence>
<keyword evidence="1" id="KW-0805">Transcription regulation</keyword>
<evidence type="ECO:0000256" key="2">
    <source>
        <dbReference type="ARBA" id="ARBA00023125"/>
    </source>
</evidence>
<keyword evidence="3" id="KW-0804">Transcription</keyword>
<comment type="caution">
    <text evidence="6">The sequence shown here is derived from an EMBL/GenBank/DDBJ whole genome shotgun (WGS) entry which is preliminary data.</text>
</comment>
<accession>A0A2V3Q188</accession>
<dbReference type="SUPFAM" id="SSF46785">
    <property type="entry name" value="Winged helix' DNA-binding domain"/>
    <property type="match status" value="1"/>
</dbReference>
<reference evidence="6 7" key="1">
    <citation type="submission" date="2018-03" db="EMBL/GenBank/DDBJ databases">
        <title>Genomic Encyclopedia of Archaeal and Bacterial Type Strains, Phase II (KMG-II): from individual species to whole genera.</title>
        <authorList>
            <person name="Goeker M."/>
        </authorList>
    </citation>
    <scope>NUCLEOTIDE SEQUENCE [LARGE SCALE GENOMIC DNA]</scope>
    <source>
        <strain evidence="6 7">DSM 100214</strain>
    </source>
</reference>
<dbReference type="PROSITE" id="PS51063">
    <property type="entry name" value="HTH_CRP_2"/>
    <property type="match status" value="1"/>
</dbReference>
<dbReference type="InterPro" id="IPR000595">
    <property type="entry name" value="cNMP-bd_dom"/>
</dbReference>
<dbReference type="Gene3D" id="2.60.120.10">
    <property type="entry name" value="Jelly Rolls"/>
    <property type="match status" value="1"/>
</dbReference>
<dbReference type="PANTHER" id="PTHR24567:SF58">
    <property type="entry name" value="CYCLIC AMP-BINDING REGULATORY PROTEIN"/>
    <property type="match status" value="1"/>
</dbReference>
<dbReference type="GO" id="GO:0003700">
    <property type="term" value="F:DNA-binding transcription factor activity"/>
    <property type="evidence" value="ECO:0007669"/>
    <property type="project" value="TreeGrafter"/>
</dbReference>
<evidence type="ECO:0000259" key="4">
    <source>
        <dbReference type="PROSITE" id="PS50042"/>
    </source>
</evidence>
<evidence type="ECO:0000313" key="7">
    <source>
        <dbReference type="Proteomes" id="UP000247973"/>
    </source>
</evidence>
<dbReference type="Pfam" id="PF00027">
    <property type="entry name" value="cNMP_binding"/>
    <property type="match status" value="1"/>
</dbReference>
<dbReference type="PROSITE" id="PS50042">
    <property type="entry name" value="CNMP_BINDING_3"/>
    <property type="match status" value="1"/>
</dbReference>
<evidence type="ECO:0000259" key="5">
    <source>
        <dbReference type="PROSITE" id="PS51063"/>
    </source>
</evidence>
<dbReference type="GO" id="GO:0003677">
    <property type="term" value="F:DNA binding"/>
    <property type="evidence" value="ECO:0007669"/>
    <property type="project" value="UniProtKB-KW"/>
</dbReference>
<gene>
    <name evidence="6" type="ORF">CLV62_101364</name>
</gene>
<name>A0A2V3Q188_9BACT</name>
<dbReference type="SMART" id="SM00419">
    <property type="entry name" value="HTH_CRP"/>
    <property type="match status" value="1"/>
</dbReference>
<evidence type="ECO:0000256" key="3">
    <source>
        <dbReference type="ARBA" id="ARBA00023163"/>
    </source>
</evidence>
<dbReference type="InterPro" id="IPR036390">
    <property type="entry name" value="WH_DNA-bd_sf"/>
</dbReference>
<evidence type="ECO:0000256" key="1">
    <source>
        <dbReference type="ARBA" id="ARBA00023015"/>
    </source>
</evidence>
<dbReference type="EMBL" id="QICL01000001">
    <property type="protein sequence ID" value="PXV69095.1"/>
    <property type="molecule type" value="Genomic_DNA"/>
</dbReference>
<protein>
    <submittedName>
        <fullName evidence="6">CRP-like cAMP-binding protein</fullName>
    </submittedName>
</protein>
<feature type="domain" description="Cyclic nucleotide-binding" evidence="4">
    <location>
        <begin position="11"/>
        <end position="117"/>
    </location>
</feature>